<name>A0A077EPS7_9FLAO</name>
<protein>
    <submittedName>
        <fullName evidence="1">Uncharacterized protein</fullName>
    </submittedName>
</protein>
<dbReference type="EMBL" id="CP007547">
    <property type="protein sequence ID" value="AIL47550.1"/>
    <property type="molecule type" value="Genomic_DNA"/>
</dbReference>
<dbReference type="KEGG" id="eao:BD94_3775"/>
<accession>A0A077EPS7</accession>
<dbReference type="AlphaFoldDB" id="A0A077EPS7"/>
<organism evidence="1 2">
    <name type="scientific">Elizabethkingia anophelis NUHP1</name>
    <dbReference type="NCBI Taxonomy" id="1338011"/>
    <lineage>
        <taxon>Bacteria</taxon>
        <taxon>Pseudomonadati</taxon>
        <taxon>Bacteroidota</taxon>
        <taxon>Flavobacteriia</taxon>
        <taxon>Flavobacteriales</taxon>
        <taxon>Weeksellaceae</taxon>
        <taxon>Elizabethkingia</taxon>
    </lineage>
</organism>
<proteinExistence type="predicted"/>
<dbReference type="STRING" id="1338011.BD94_3775"/>
<sequence>MHQLFLISRQGITIVDYVGDNPPENILQQNLDGIFRSDTFRLYVHGAFID</sequence>
<evidence type="ECO:0000313" key="1">
    <source>
        <dbReference type="EMBL" id="AIL47550.1"/>
    </source>
</evidence>
<dbReference type="HOGENOM" id="CLU_3117378_0_0_10"/>
<dbReference type="RefSeq" id="WP_153301287.1">
    <property type="nucleotide sequence ID" value="NZ_CP007547.1"/>
</dbReference>
<reference evidence="1" key="1">
    <citation type="journal article" date="2013" name="Lancet">
        <title>First case of E anophelis outbreak in an intensive-care unit.</title>
        <authorList>
            <person name="Teo J."/>
            <person name="Tan S.Y."/>
            <person name="Tay M."/>
            <person name="Ding Y."/>
            <person name="Kjelleberg S."/>
            <person name="Givskov M."/>
            <person name="Lin R.T."/>
            <person name="Yang L."/>
        </authorList>
    </citation>
    <scope>NUCLEOTIDE SEQUENCE [LARGE SCALE GENOMIC DNA]</scope>
    <source>
        <strain evidence="1">NUHP1</strain>
    </source>
</reference>
<gene>
    <name evidence="1" type="ORF">BD94_3775</name>
</gene>
<dbReference type="Proteomes" id="UP000028933">
    <property type="component" value="Chromosome"/>
</dbReference>
<reference evidence="1" key="2">
    <citation type="journal article" date="2015" name="Genome Biol. Evol.">
        <title>Complete Genome Sequence and Transcriptomic Analysis of the Novel Pathogen Elizabethkingia anophelis in Response to Oxidative Stress.</title>
        <authorList>
            <person name="Li Y."/>
            <person name="Liu Y."/>
            <person name="Chew S.C."/>
            <person name="Tay M."/>
            <person name="Salido M.M."/>
            <person name="Teo J."/>
            <person name="Lauro F.M."/>
            <person name="Givskov M."/>
            <person name="Yang L."/>
        </authorList>
    </citation>
    <scope>NUCLEOTIDE SEQUENCE</scope>
    <source>
        <strain evidence="1">NUHP1</strain>
    </source>
</reference>
<evidence type="ECO:0000313" key="2">
    <source>
        <dbReference type="Proteomes" id="UP000028933"/>
    </source>
</evidence>